<gene>
    <name evidence="1" type="ORF">pEpSNUABM01_053</name>
</gene>
<keyword evidence="2" id="KW-1185">Reference proteome</keyword>
<dbReference type="EMBL" id="MN184887">
    <property type="protein sequence ID" value="QEQ94879.1"/>
    <property type="molecule type" value="Genomic_DNA"/>
</dbReference>
<sequence>MKMWVKILIGVVIFICVAQFVLDMQDTYTHNCKPNGQQRMVNTIDGLKVEDQLVCDGGRTKWTLQYN</sequence>
<organism evidence="1 2">
    <name type="scientific">Erwinia phage pEp_SNUABM_01</name>
    <dbReference type="NCBI Taxonomy" id="2601643"/>
    <lineage>
        <taxon>Viruses</taxon>
        <taxon>Duplodnaviria</taxon>
        <taxon>Heunggongvirae</taxon>
        <taxon>Uroviricota</taxon>
        <taxon>Caudoviricetes</taxon>
        <taxon>Vequintavirinae</taxon>
        <taxon>Henunavirus</taxon>
        <taxon>Henunavirus SNUABM01</taxon>
    </lineage>
</organism>
<name>A0A5J6DAH6_9CAUD</name>
<dbReference type="Proteomes" id="UP000326545">
    <property type="component" value="Segment"/>
</dbReference>
<accession>A0A5J6DAH6</accession>
<protein>
    <submittedName>
        <fullName evidence="1">Putative membrane protein</fullName>
    </submittedName>
</protein>
<proteinExistence type="predicted"/>
<evidence type="ECO:0000313" key="2">
    <source>
        <dbReference type="Proteomes" id="UP000326545"/>
    </source>
</evidence>
<reference evidence="1 2" key="1">
    <citation type="submission" date="2019-07" db="EMBL/GenBank/DDBJ databases">
        <title>Complete genome sequence of bacteriophages infecting Erwinia pyrifoliae.</title>
        <authorList>
            <person name="Kim S.G."/>
            <person name="Park S.C."/>
        </authorList>
    </citation>
    <scope>NUCLEOTIDE SEQUENCE [LARGE SCALE GENOMIC DNA]</scope>
</reference>
<evidence type="ECO:0000313" key="1">
    <source>
        <dbReference type="EMBL" id="QEQ94879.1"/>
    </source>
</evidence>